<organism evidence="2 3">
    <name type="scientific">Psychrobacillus insolitus</name>
    <dbReference type="NCBI Taxonomy" id="1461"/>
    <lineage>
        <taxon>Bacteria</taxon>
        <taxon>Bacillati</taxon>
        <taxon>Bacillota</taxon>
        <taxon>Bacilli</taxon>
        <taxon>Bacillales</taxon>
        <taxon>Bacillaceae</taxon>
        <taxon>Psychrobacillus</taxon>
    </lineage>
</organism>
<dbReference type="EMBL" id="QKZI01000001">
    <property type="protein sequence ID" value="PZX07477.1"/>
    <property type="molecule type" value="Genomic_DNA"/>
</dbReference>
<keyword evidence="1" id="KW-0812">Transmembrane</keyword>
<proteinExistence type="predicted"/>
<comment type="caution">
    <text evidence="2">The sequence shown here is derived from an EMBL/GenBank/DDBJ whole genome shotgun (WGS) entry which is preliminary data.</text>
</comment>
<evidence type="ECO:0000313" key="2">
    <source>
        <dbReference type="EMBL" id="PZX07477.1"/>
    </source>
</evidence>
<keyword evidence="1" id="KW-1133">Transmembrane helix</keyword>
<keyword evidence="1" id="KW-0472">Membrane</keyword>
<name>A0A2W7MK10_9BACI</name>
<sequence length="35" mass="4118">MDVQVNKRLNKQGVWFVVLHTLVIFNFAADFILIQ</sequence>
<evidence type="ECO:0000313" key="3">
    <source>
        <dbReference type="Proteomes" id="UP000248646"/>
    </source>
</evidence>
<evidence type="ECO:0000256" key="1">
    <source>
        <dbReference type="SAM" id="Phobius"/>
    </source>
</evidence>
<dbReference type="Proteomes" id="UP000248646">
    <property type="component" value="Unassembled WGS sequence"/>
</dbReference>
<keyword evidence="3" id="KW-1185">Reference proteome</keyword>
<protein>
    <submittedName>
        <fullName evidence="2">Uncharacterized protein</fullName>
    </submittedName>
</protein>
<accession>A0A2W7MK10</accession>
<gene>
    <name evidence="2" type="ORF">C7437_101594</name>
</gene>
<feature type="transmembrane region" description="Helical" evidence="1">
    <location>
        <begin position="12"/>
        <end position="34"/>
    </location>
</feature>
<dbReference type="AlphaFoldDB" id="A0A2W7MK10"/>
<reference evidence="2 3" key="1">
    <citation type="submission" date="2018-06" db="EMBL/GenBank/DDBJ databases">
        <title>Genomic Encyclopedia of Type Strains, Phase IV (KMG-IV): sequencing the most valuable type-strain genomes for metagenomic binning, comparative biology and taxonomic classification.</title>
        <authorList>
            <person name="Goeker M."/>
        </authorList>
    </citation>
    <scope>NUCLEOTIDE SEQUENCE [LARGE SCALE GENOMIC DNA]</scope>
    <source>
        <strain evidence="2 3">DSM 5</strain>
    </source>
</reference>